<keyword evidence="2" id="KW-1185">Reference proteome</keyword>
<organism evidence="1 2">
    <name type="scientific">Oculimacula yallundae</name>
    <dbReference type="NCBI Taxonomy" id="86028"/>
    <lineage>
        <taxon>Eukaryota</taxon>
        <taxon>Fungi</taxon>
        <taxon>Dikarya</taxon>
        <taxon>Ascomycota</taxon>
        <taxon>Pezizomycotina</taxon>
        <taxon>Leotiomycetes</taxon>
        <taxon>Helotiales</taxon>
        <taxon>Ploettnerulaceae</taxon>
        <taxon>Oculimacula</taxon>
    </lineage>
</organism>
<evidence type="ECO:0000313" key="1">
    <source>
        <dbReference type="EMBL" id="KAL2072746.1"/>
    </source>
</evidence>
<proteinExistence type="predicted"/>
<name>A0ABR4CS03_9HELO</name>
<evidence type="ECO:0000313" key="2">
    <source>
        <dbReference type="Proteomes" id="UP001595075"/>
    </source>
</evidence>
<protein>
    <submittedName>
        <fullName evidence="1">Uncharacterized protein</fullName>
    </submittedName>
</protein>
<reference evidence="1 2" key="1">
    <citation type="journal article" date="2024" name="Commun. Biol.">
        <title>Comparative genomic analysis of thermophilic fungi reveals convergent evolutionary adaptations and gene losses.</title>
        <authorList>
            <person name="Steindorff A.S."/>
            <person name="Aguilar-Pontes M.V."/>
            <person name="Robinson A.J."/>
            <person name="Andreopoulos B."/>
            <person name="LaButti K."/>
            <person name="Kuo A."/>
            <person name="Mondo S."/>
            <person name="Riley R."/>
            <person name="Otillar R."/>
            <person name="Haridas S."/>
            <person name="Lipzen A."/>
            <person name="Grimwood J."/>
            <person name="Schmutz J."/>
            <person name="Clum A."/>
            <person name="Reid I.D."/>
            <person name="Moisan M.C."/>
            <person name="Butler G."/>
            <person name="Nguyen T.T.M."/>
            <person name="Dewar K."/>
            <person name="Conant G."/>
            <person name="Drula E."/>
            <person name="Henrissat B."/>
            <person name="Hansel C."/>
            <person name="Singer S."/>
            <person name="Hutchinson M.I."/>
            <person name="de Vries R.P."/>
            <person name="Natvig D.O."/>
            <person name="Powell A.J."/>
            <person name="Tsang A."/>
            <person name="Grigoriev I.V."/>
        </authorList>
    </citation>
    <scope>NUCLEOTIDE SEQUENCE [LARGE SCALE GENOMIC DNA]</scope>
    <source>
        <strain evidence="1 2">CBS 494.80</strain>
    </source>
</reference>
<dbReference type="Proteomes" id="UP001595075">
    <property type="component" value="Unassembled WGS sequence"/>
</dbReference>
<comment type="caution">
    <text evidence="1">The sequence shown here is derived from an EMBL/GenBank/DDBJ whole genome shotgun (WGS) entry which is preliminary data.</text>
</comment>
<gene>
    <name evidence="1" type="ORF">VTL71DRAFT_12089</name>
</gene>
<sequence>MASPPCLTTDEFRLLTWSRPELTRMTIQPQSLQRHCPLNNSRLQESTLSEAKCTAFPSNIGDLKALPIEIIHLVALSWRARALIDSFPPYNAIVKHSPDVLRAVLSTHMATHFTAQDIFDALCTQACLSCQQFGPFLDLFTGHRHCVTCVIYSDNLLSISASSAKKEFGLSSKSMRTLPTLLSIPGQYTESERAYQRRISLVRRLSAAAAGSMQQEDSNASLPRTTPLGRRRVPQLAQLPQPPISYQLVQQLDRHG</sequence>
<dbReference type="EMBL" id="JAZHXI010000004">
    <property type="protein sequence ID" value="KAL2072746.1"/>
    <property type="molecule type" value="Genomic_DNA"/>
</dbReference>
<accession>A0ABR4CS03</accession>